<feature type="transmembrane region" description="Helical" evidence="10">
    <location>
        <begin position="213"/>
        <end position="238"/>
    </location>
</feature>
<evidence type="ECO:0000256" key="5">
    <source>
        <dbReference type="ARBA" id="ARBA00022679"/>
    </source>
</evidence>
<feature type="transmembrane region" description="Helical" evidence="10">
    <location>
        <begin position="46"/>
        <end position="68"/>
    </location>
</feature>
<dbReference type="EC" id="2.4.1.-" evidence="10"/>
<accession>A0A368GWU6</accession>
<dbReference type="InterPro" id="IPR004856">
    <property type="entry name" value="Glyco_trans_ALG6/ALG8"/>
</dbReference>
<keyword evidence="9 10" id="KW-0472">Membrane</keyword>
<reference evidence="11 12" key="1">
    <citation type="submission" date="2014-10" db="EMBL/GenBank/DDBJ databases">
        <title>Draft genome of the hookworm Ancylostoma caninum.</title>
        <authorList>
            <person name="Mitreva M."/>
        </authorList>
    </citation>
    <scope>NUCLEOTIDE SEQUENCE [LARGE SCALE GENOMIC DNA]</scope>
    <source>
        <strain evidence="11 12">Baltimore</strain>
    </source>
</reference>
<dbReference type="Proteomes" id="UP000252519">
    <property type="component" value="Unassembled WGS sequence"/>
</dbReference>
<feature type="transmembrane region" description="Helical" evidence="10">
    <location>
        <begin position="490"/>
        <end position="509"/>
    </location>
</feature>
<feature type="transmembrane region" description="Helical" evidence="10">
    <location>
        <begin position="273"/>
        <end position="296"/>
    </location>
</feature>
<feature type="transmembrane region" description="Helical" evidence="10">
    <location>
        <begin position="434"/>
        <end position="452"/>
    </location>
</feature>
<evidence type="ECO:0000313" key="12">
    <source>
        <dbReference type="Proteomes" id="UP000252519"/>
    </source>
</evidence>
<evidence type="ECO:0000256" key="4">
    <source>
        <dbReference type="ARBA" id="ARBA00022676"/>
    </source>
</evidence>
<evidence type="ECO:0000313" key="11">
    <source>
        <dbReference type="EMBL" id="RCN48804.1"/>
    </source>
</evidence>
<evidence type="ECO:0000256" key="3">
    <source>
        <dbReference type="ARBA" id="ARBA00008715"/>
    </source>
</evidence>
<keyword evidence="6 10" id="KW-0812">Transmembrane</keyword>
<keyword evidence="12" id="KW-1185">Reference proteome</keyword>
<dbReference type="PANTHER" id="PTHR12413">
    <property type="entry name" value="DOLICHYL GLYCOSYLTRANSFERASE"/>
    <property type="match status" value="1"/>
</dbReference>
<feature type="transmembrane region" description="Helical" evidence="10">
    <location>
        <begin position="120"/>
        <end position="141"/>
    </location>
</feature>
<gene>
    <name evidence="11" type="ORF">ANCCAN_05087</name>
</gene>
<evidence type="ECO:0000256" key="6">
    <source>
        <dbReference type="ARBA" id="ARBA00022692"/>
    </source>
</evidence>
<evidence type="ECO:0000256" key="1">
    <source>
        <dbReference type="ARBA" id="ARBA00004477"/>
    </source>
</evidence>
<dbReference type="GO" id="GO:0042281">
    <property type="term" value="F:dolichyl pyrophosphate Man9GlcNAc2 alpha-1,3-glucosyltransferase activity"/>
    <property type="evidence" value="ECO:0007669"/>
    <property type="project" value="TreeGrafter"/>
</dbReference>
<evidence type="ECO:0000256" key="7">
    <source>
        <dbReference type="ARBA" id="ARBA00022824"/>
    </source>
</evidence>
<feature type="transmembrane region" description="Helical" evidence="10">
    <location>
        <begin position="346"/>
        <end position="364"/>
    </location>
</feature>
<keyword evidence="7 10" id="KW-0256">Endoplasmic reticulum</keyword>
<keyword evidence="8 10" id="KW-1133">Transmembrane helix</keyword>
<evidence type="ECO:0000256" key="2">
    <source>
        <dbReference type="ARBA" id="ARBA00004922"/>
    </source>
</evidence>
<organism evidence="11 12">
    <name type="scientific">Ancylostoma caninum</name>
    <name type="common">Dog hookworm</name>
    <dbReference type="NCBI Taxonomy" id="29170"/>
    <lineage>
        <taxon>Eukaryota</taxon>
        <taxon>Metazoa</taxon>
        <taxon>Ecdysozoa</taxon>
        <taxon>Nematoda</taxon>
        <taxon>Chromadorea</taxon>
        <taxon>Rhabditida</taxon>
        <taxon>Rhabditina</taxon>
        <taxon>Rhabditomorpha</taxon>
        <taxon>Strongyloidea</taxon>
        <taxon>Ancylostomatidae</taxon>
        <taxon>Ancylostomatinae</taxon>
        <taxon>Ancylostoma</taxon>
    </lineage>
</organism>
<keyword evidence="4 10" id="KW-0328">Glycosyltransferase</keyword>
<sequence>MHLNPKYVRIEEEEPWKFHPYEKSSNVIEKDEKPPMQISKASDSSCLFTLLVLSMVATLQAILAVGSYSGEGKPPMFGDFEAQRHWMEITYHLPIRKWYVNGTDNDLLYWGLDYPPLTAYHSYLMGFIAHVINPSWVALHASRGIQTAAHKMFMRVTAVVPFHMFYVPAMLFFIFYETKSKELKPNSMLALILLYPGLIAIDNGHFQYNSISLGLFLMSFLFLVNQRRLLGSIAFVLALNYKQMELYHALPIFVFILSRCLKRPLLTNLMGSLLSLSKVATVVLVSFAILWLPFILNGRQSVLAVIGRIFPFYRGLYEDKVASVWCAFSFVLRLNKHFSLDTQIKISAVSVLLAILPSLLLLFLRPTTKNFKLSLLISSLSFFLFSFQVHEKSILLAAVPAMLLLPEHPIAVLWFLHITNTSMFSLCLKDGTGLLLALFAAYYVACALFVNISTKMPFFVYHLSCLGALAVCTAEWTITPPARYPHIFPLLNAVYSCSHFLSFLAYFYFEMIWNEYRVFAKKTA</sequence>
<comment type="subcellular location">
    <subcellularLocation>
        <location evidence="1 10">Endoplasmic reticulum membrane</location>
        <topology evidence="1 10">Multi-pass membrane protein</topology>
    </subcellularLocation>
</comment>
<comment type="caution">
    <text evidence="11">The sequence shown here is derived from an EMBL/GenBank/DDBJ whole genome shotgun (WGS) entry which is preliminary data.</text>
</comment>
<dbReference type="UniPathway" id="UPA00378"/>
<dbReference type="PANTHER" id="PTHR12413:SF1">
    <property type="entry name" value="DOLICHYL PYROPHOSPHATE MAN9GLCNAC2 ALPHA-1,3-GLUCOSYLTRANSFERASE"/>
    <property type="match status" value="1"/>
</dbReference>
<dbReference type="STRING" id="29170.A0A368GWU6"/>
<name>A0A368GWU6_ANCCA</name>
<evidence type="ECO:0000256" key="8">
    <source>
        <dbReference type="ARBA" id="ARBA00022989"/>
    </source>
</evidence>
<evidence type="ECO:0000256" key="10">
    <source>
        <dbReference type="RuleBase" id="RU363110"/>
    </source>
</evidence>
<dbReference type="OrthoDB" id="4983at2759"/>
<dbReference type="GO" id="GO:0005789">
    <property type="term" value="C:endoplasmic reticulum membrane"/>
    <property type="evidence" value="ECO:0007669"/>
    <property type="project" value="UniProtKB-SubCell"/>
</dbReference>
<dbReference type="Pfam" id="PF03155">
    <property type="entry name" value="Alg6_Alg8"/>
    <property type="match status" value="1"/>
</dbReference>
<feature type="transmembrane region" description="Helical" evidence="10">
    <location>
        <begin position="459"/>
        <end position="478"/>
    </location>
</feature>
<protein>
    <recommendedName>
        <fullName evidence="10">Alpha-1,3-glucosyltransferase</fullName>
        <ecNumber evidence="10">2.4.1.-</ecNumber>
    </recommendedName>
</protein>
<dbReference type="EMBL" id="JOJR01000042">
    <property type="protein sequence ID" value="RCN48804.1"/>
    <property type="molecule type" value="Genomic_DNA"/>
</dbReference>
<keyword evidence="5 10" id="KW-0808">Transferase</keyword>
<comment type="pathway">
    <text evidence="2 10">Protein modification; protein glycosylation.</text>
</comment>
<evidence type="ECO:0000256" key="9">
    <source>
        <dbReference type="ARBA" id="ARBA00023136"/>
    </source>
</evidence>
<dbReference type="AlphaFoldDB" id="A0A368GWU6"/>
<proteinExistence type="inferred from homology"/>
<feature type="transmembrane region" description="Helical" evidence="10">
    <location>
        <begin position="394"/>
        <end position="414"/>
    </location>
</feature>
<feature type="transmembrane region" description="Helical" evidence="10">
    <location>
        <begin position="153"/>
        <end position="176"/>
    </location>
</feature>
<comment type="similarity">
    <text evidence="3 10">Belongs to the ALG6/ALG8 glucosyltransferase family.</text>
</comment>